<evidence type="ECO:0000313" key="2">
    <source>
        <dbReference type="EMBL" id="RRT59911.1"/>
    </source>
</evidence>
<keyword evidence="1" id="KW-0472">Membrane</keyword>
<dbReference type="Gene3D" id="2.40.70.10">
    <property type="entry name" value="Acid Proteases"/>
    <property type="match status" value="1"/>
</dbReference>
<keyword evidence="1" id="KW-0812">Transmembrane</keyword>
<protein>
    <submittedName>
        <fullName evidence="2">Uncharacterized protein</fullName>
    </submittedName>
</protein>
<reference evidence="2 3" key="1">
    <citation type="journal article" date="2014" name="Agronomy (Basel)">
        <title>A Draft Genome Sequence for Ensete ventricosum, the Drought-Tolerant Tree Against Hunger.</title>
        <authorList>
            <person name="Harrison J."/>
            <person name="Moore K.A."/>
            <person name="Paszkiewicz K."/>
            <person name="Jones T."/>
            <person name="Grant M."/>
            <person name="Ambacheew D."/>
            <person name="Muzemil S."/>
            <person name="Studholme D.J."/>
        </authorList>
    </citation>
    <scope>NUCLEOTIDE SEQUENCE [LARGE SCALE GENOMIC DNA]</scope>
</reference>
<evidence type="ECO:0000256" key="1">
    <source>
        <dbReference type="SAM" id="Phobius"/>
    </source>
</evidence>
<organism evidence="2 3">
    <name type="scientific">Ensete ventricosum</name>
    <name type="common">Abyssinian banana</name>
    <name type="synonym">Musa ensete</name>
    <dbReference type="NCBI Taxonomy" id="4639"/>
    <lineage>
        <taxon>Eukaryota</taxon>
        <taxon>Viridiplantae</taxon>
        <taxon>Streptophyta</taxon>
        <taxon>Embryophyta</taxon>
        <taxon>Tracheophyta</taxon>
        <taxon>Spermatophyta</taxon>
        <taxon>Magnoliopsida</taxon>
        <taxon>Liliopsida</taxon>
        <taxon>Zingiberales</taxon>
        <taxon>Musaceae</taxon>
        <taxon>Ensete</taxon>
    </lineage>
</organism>
<dbReference type="InterPro" id="IPR021109">
    <property type="entry name" value="Peptidase_aspartic_dom_sf"/>
</dbReference>
<dbReference type="EMBL" id="AMZH03008014">
    <property type="protein sequence ID" value="RRT59911.1"/>
    <property type="molecule type" value="Genomic_DNA"/>
</dbReference>
<dbReference type="Proteomes" id="UP000287651">
    <property type="component" value="Unassembled WGS sequence"/>
</dbReference>
<comment type="caution">
    <text evidence="2">The sequence shown here is derived from an EMBL/GenBank/DDBJ whole genome shotgun (WGS) entry which is preliminary data.</text>
</comment>
<sequence length="184" mass="20362">AYDDSSDLTDHVVAFQAQMALYDIPASDGDNASGRKAYAQAIVEKLPRQKDEPKTAFKEGETKYPDHDNALVVTVHIANAQIKRVMIDTRSSINVLYFDAFQKLGLTIIDLSSVSSTLTGFTGDSIAPLGMTILLVTIGQELRSKTRMITFMVVNLMLAYNVIFNRSILNKLRAIVSTYHQGMK</sequence>
<feature type="non-terminal residue" evidence="2">
    <location>
        <position position="1"/>
    </location>
</feature>
<dbReference type="PANTHER" id="PTHR33240">
    <property type="entry name" value="OS08G0508500 PROTEIN"/>
    <property type="match status" value="1"/>
</dbReference>
<gene>
    <name evidence="2" type="ORF">B296_00028363</name>
</gene>
<name>A0A426Z7H1_ENSVE</name>
<dbReference type="CDD" id="cd00303">
    <property type="entry name" value="retropepsin_like"/>
    <property type="match status" value="1"/>
</dbReference>
<dbReference type="AlphaFoldDB" id="A0A426Z7H1"/>
<dbReference type="PANTHER" id="PTHR33240:SF8">
    <property type="entry name" value="OS03G0439900 PROTEIN"/>
    <property type="match status" value="1"/>
</dbReference>
<proteinExistence type="predicted"/>
<accession>A0A426Z7H1</accession>
<dbReference type="SUPFAM" id="SSF50630">
    <property type="entry name" value="Acid proteases"/>
    <property type="match status" value="1"/>
</dbReference>
<evidence type="ECO:0000313" key="3">
    <source>
        <dbReference type="Proteomes" id="UP000287651"/>
    </source>
</evidence>
<feature type="transmembrane region" description="Helical" evidence="1">
    <location>
        <begin position="148"/>
        <end position="164"/>
    </location>
</feature>
<keyword evidence="1" id="KW-1133">Transmembrane helix</keyword>